<comment type="catalytic activity">
    <reaction evidence="9">
        <text>L-glutamine + H2O = L-glutamate + NH4(+)</text>
        <dbReference type="Rhea" id="RHEA:15889"/>
        <dbReference type="ChEBI" id="CHEBI:15377"/>
        <dbReference type="ChEBI" id="CHEBI:28938"/>
        <dbReference type="ChEBI" id="CHEBI:29985"/>
        <dbReference type="ChEBI" id="CHEBI:58359"/>
        <dbReference type="EC" id="3.5.1.2"/>
    </reaction>
</comment>
<dbReference type="InterPro" id="IPR029062">
    <property type="entry name" value="Class_I_gatase-like"/>
</dbReference>
<keyword evidence="7" id="KW-0456">Lyase</keyword>
<keyword evidence="11" id="KW-0328">Glycosyltransferase</keyword>
<dbReference type="Gene3D" id="3.40.50.880">
    <property type="match status" value="1"/>
</dbReference>
<dbReference type="EMBL" id="UOFQ01000121">
    <property type="protein sequence ID" value="VAW89131.1"/>
    <property type="molecule type" value="Genomic_DNA"/>
</dbReference>
<dbReference type="GO" id="GO:0000107">
    <property type="term" value="F:imidazoleglycerol-phosphate synthase activity"/>
    <property type="evidence" value="ECO:0007669"/>
    <property type="project" value="TreeGrafter"/>
</dbReference>
<dbReference type="InterPro" id="IPR017926">
    <property type="entry name" value="GATASE"/>
</dbReference>
<dbReference type="CDD" id="cd01748">
    <property type="entry name" value="GATase1_IGP_Synthase"/>
    <property type="match status" value="1"/>
</dbReference>
<evidence type="ECO:0000256" key="5">
    <source>
        <dbReference type="ARBA" id="ARBA00022962"/>
    </source>
</evidence>
<dbReference type="UniPathway" id="UPA00031">
    <property type="reaction ID" value="UER00010"/>
</dbReference>
<evidence type="ECO:0000256" key="4">
    <source>
        <dbReference type="ARBA" id="ARBA00022801"/>
    </source>
</evidence>
<evidence type="ECO:0000256" key="8">
    <source>
        <dbReference type="ARBA" id="ARBA00047838"/>
    </source>
</evidence>
<accession>A0A3B0ZC40</accession>
<dbReference type="PANTHER" id="PTHR42701:SF1">
    <property type="entry name" value="IMIDAZOLE GLYCEROL PHOSPHATE SYNTHASE SUBUNIT HISH"/>
    <property type="match status" value="1"/>
</dbReference>
<dbReference type="AlphaFoldDB" id="A0A3B0ZC40"/>
<proteinExistence type="inferred from homology"/>
<evidence type="ECO:0000313" key="11">
    <source>
        <dbReference type="EMBL" id="VAW89131.1"/>
    </source>
</evidence>
<comment type="pathway">
    <text evidence="1">Amino-acid biosynthesis; L-histidine biosynthesis; L-histidine from 5-phospho-alpha-D-ribose 1-diphosphate: step 5/9.</text>
</comment>
<dbReference type="HAMAP" id="MF_00278">
    <property type="entry name" value="HisH"/>
    <property type="match status" value="1"/>
</dbReference>
<gene>
    <name evidence="11" type="ORF">MNBD_GAMMA17-1871</name>
</gene>
<evidence type="ECO:0000256" key="9">
    <source>
        <dbReference type="ARBA" id="ARBA00049534"/>
    </source>
</evidence>
<dbReference type="PROSITE" id="PS51273">
    <property type="entry name" value="GATASE_TYPE_1"/>
    <property type="match status" value="1"/>
</dbReference>
<dbReference type="Pfam" id="PF00117">
    <property type="entry name" value="GATase"/>
    <property type="match status" value="1"/>
</dbReference>
<evidence type="ECO:0000256" key="7">
    <source>
        <dbReference type="ARBA" id="ARBA00023239"/>
    </source>
</evidence>
<comment type="subunit">
    <text evidence="2">Heterodimer of HisH and HisF.</text>
</comment>
<sequence>MATVAVIDYGMGNIRSVSKALEHVSGDTKVIVTHEAEEVLRADRVVLPGVGALQDCVGELKRLGLDDVIRETVRNKPFMGICLGMQALLSSSAENGGTEALGIIPGEACHFADQLKIIPDTEALKVPHMGWNQVHQVKAHPMWQGIKQDSRFYFVHSYYVAAKNDSVVSATTRYGFDFTSVIDQENIFAVQFHPEKSQHAGLALLANFLSWDGTR</sequence>
<dbReference type="GO" id="GO:0000105">
    <property type="term" value="P:L-histidine biosynthetic process"/>
    <property type="evidence" value="ECO:0007669"/>
    <property type="project" value="UniProtKB-UniPathway"/>
</dbReference>
<evidence type="ECO:0000259" key="10">
    <source>
        <dbReference type="Pfam" id="PF00117"/>
    </source>
</evidence>
<evidence type="ECO:0000256" key="1">
    <source>
        <dbReference type="ARBA" id="ARBA00005091"/>
    </source>
</evidence>
<keyword evidence="6" id="KW-0368">Histidine biosynthesis</keyword>
<evidence type="ECO:0000256" key="6">
    <source>
        <dbReference type="ARBA" id="ARBA00023102"/>
    </source>
</evidence>
<protein>
    <submittedName>
        <fullName evidence="11">Imidazole glycerol phosphate synthase amidotransferase subunit</fullName>
        <ecNumber evidence="11">2.4.2.-</ecNumber>
    </submittedName>
</protein>
<dbReference type="PIRSF" id="PIRSF000495">
    <property type="entry name" value="Amidotransf_hisH"/>
    <property type="match status" value="1"/>
</dbReference>
<keyword evidence="4" id="KW-0378">Hydrolase</keyword>
<name>A0A3B0ZC40_9ZZZZ</name>
<keyword evidence="3" id="KW-0028">Amino-acid biosynthesis</keyword>
<dbReference type="EC" id="2.4.2.-" evidence="11"/>
<evidence type="ECO:0000256" key="2">
    <source>
        <dbReference type="ARBA" id="ARBA00011152"/>
    </source>
</evidence>
<dbReference type="GO" id="GO:0016829">
    <property type="term" value="F:lyase activity"/>
    <property type="evidence" value="ECO:0007669"/>
    <property type="project" value="UniProtKB-KW"/>
</dbReference>
<keyword evidence="5" id="KW-0315">Glutamine amidotransferase</keyword>
<keyword evidence="11" id="KW-0808">Transferase</keyword>
<dbReference type="GO" id="GO:0004359">
    <property type="term" value="F:glutaminase activity"/>
    <property type="evidence" value="ECO:0007669"/>
    <property type="project" value="UniProtKB-EC"/>
</dbReference>
<dbReference type="PANTHER" id="PTHR42701">
    <property type="entry name" value="IMIDAZOLE GLYCEROL PHOSPHATE SYNTHASE SUBUNIT HISH"/>
    <property type="match status" value="1"/>
</dbReference>
<reference evidence="11" key="1">
    <citation type="submission" date="2018-06" db="EMBL/GenBank/DDBJ databases">
        <authorList>
            <person name="Zhirakovskaya E."/>
        </authorList>
    </citation>
    <scope>NUCLEOTIDE SEQUENCE</scope>
</reference>
<comment type="catalytic activity">
    <reaction evidence="8">
        <text>5-[(5-phospho-1-deoxy-D-ribulos-1-ylimino)methylamino]-1-(5-phospho-beta-D-ribosyl)imidazole-4-carboxamide + L-glutamine = D-erythro-1-(imidazol-4-yl)glycerol 3-phosphate + 5-amino-1-(5-phospho-beta-D-ribosyl)imidazole-4-carboxamide + L-glutamate + H(+)</text>
        <dbReference type="Rhea" id="RHEA:24793"/>
        <dbReference type="ChEBI" id="CHEBI:15378"/>
        <dbReference type="ChEBI" id="CHEBI:29985"/>
        <dbReference type="ChEBI" id="CHEBI:58278"/>
        <dbReference type="ChEBI" id="CHEBI:58359"/>
        <dbReference type="ChEBI" id="CHEBI:58475"/>
        <dbReference type="ChEBI" id="CHEBI:58525"/>
        <dbReference type="EC" id="4.3.2.10"/>
    </reaction>
</comment>
<dbReference type="NCBIfam" id="TIGR01855">
    <property type="entry name" value="IMP_synth_hisH"/>
    <property type="match status" value="1"/>
</dbReference>
<evidence type="ECO:0000256" key="3">
    <source>
        <dbReference type="ARBA" id="ARBA00022605"/>
    </source>
</evidence>
<dbReference type="SUPFAM" id="SSF52317">
    <property type="entry name" value="Class I glutamine amidotransferase-like"/>
    <property type="match status" value="1"/>
</dbReference>
<dbReference type="InterPro" id="IPR010139">
    <property type="entry name" value="Imidazole-glycPsynth_HisH"/>
</dbReference>
<organism evidence="11">
    <name type="scientific">hydrothermal vent metagenome</name>
    <dbReference type="NCBI Taxonomy" id="652676"/>
    <lineage>
        <taxon>unclassified sequences</taxon>
        <taxon>metagenomes</taxon>
        <taxon>ecological metagenomes</taxon>
    </lineage>
</organism>
<feature type="domain" description="Glutamine amidotransferase" evidence="10">
    <location>
        <begin position="6"/>
        <end position="209"/>
    </location>
</feature>